<name>A0A8C7VBD6_ONCMY</name>
<feature type="compositionally biased region" description="Basic and acidic residues" evidence="8">
    <location>
        <begin position="763"/>
        <end position="793"/>
    </location>
</feature>
<dbReference type="GO" id="GO:0004857">
    <property type="term" value="F:enzyme inhibitor activity"/>
    <property type="evidence" value="ECO:0007669"/>
    <property type="project" value="TreeGrafter"/>
</dbReference>
<dbReference type="PROSITE" id="PS50088">
    <property type="entry name" value="ANK_REPEAT"/>
    <property type="match status" value="4"/>
</dbReference>
<feature type="repeat" description="ANK" evidence="6">
    <location>
        <begin position="244"/>
        <end position="276"/>
    </location>
</feature>
<dbReference type="GeneTree" id="ENSGT00940000156120"/>
<evidence type="ECO:0000256" key="1">
    <source>
        <dbReference type="ARBA" id="ARBA00004496"/>
    </source>
</evidence>
<dbReference type="Pfam" id="PF15898">
    <property type="entry name" value="PRKG1_interact"/>
    <property type="match status" value="1"/>
</dbReference>
<reference evidence="10" key="3">
    <citation type="submission" date="2025-09" db="UniProtKB">
        <authorList>
            <consortium name="Ensembl"/>
        </authorList>
    </citation>
    <scope>IDENTIFICATION</scope>
</reference>
<proteinExistence type="predicted"/>
<keyword evidence="3" id="KW-0677">Repeat</keyword>
<feature type="region of interest" description="Disordered" evidence="8">
    <location>
        <begin position="347"/>
        <end position="793"/>
    </location>
</feature>
<dbReference type="GO" id="GO:0007165">
    <property type="term" value="P:signal transduction"/>
    <property type="evidence" value="ECO:0007669"/>
    <property type="project" value="InterPro"/>
</dbReference>
<comment type="subunit">
    <text evidence="5">PP1 comprises a catalytic subunit, and one or several targeting or regulatory subunits.</text>
</comment>
<evidence type="ECO:0000256" key="8">
    <source>
        <dbReference type="SAM" id="MobiDB-lite"/>
    </source>
</evidence>
<dbReference type="Gene3D" id="1.25.40.20">
    <property type="entry name" value="Ankyrin repeat-containing domain"/>
    <property type="match status" value="2"/>
</dbReference>
<feature type="repeat" description="ANK" evidence="6">
    <location>
        <begin position="277"/>
        <end position="309"/>
    </location>
</feature>
<keyword evidence="7" id="KW-0175">Coiled coil</keyword>
<feature type="compositionally biased region" description="Basic and acidic residues" evidence="8">
    <location>
        <begin position="694"/>
        <end position="705"/>
    </location>
</feature>
<organism evidence="10 11">
    <name type="scientific">Oncorhynchus mykiss</name>
    <name type="common">Rainbow trout</name>
    <name type="synonym">Salmo gairdneri</name>
    <dbReference type="NCBI Taxonomy" id="8022"/>
    <lineage>
        <taxon>Eukaryota</taxon>
        <taxon>Metazoa</taxon>
        <taxon>Chordata</taxon>
        <taxon>Craniata</taxon>
        <taxon>Vertebrata</taxon>
        <taxon>Euteleostomi</taxon>
        <taxon>Actinopterygii</taxon>
        <taxon>Neopterygii</taxon>
        <taxon>Teleostei</taxon>
        <taxon>Protacanthopterygii</taxon>
        <taxon>Salmoniformes</taxon>
        <taxon>Salmonidae</taxon>
        <taxon>Salmoninae</taxon>
        <taxon>Oncorhynchus</taxon>
    </lineage>
</organism>
<feature type="compositionally biased region" description="Basic and acidic residues" evidence="8">
    <location>
        <begin position="365"/>
        <end position="387"/>
    </location>
</feature>
<dbReference type="InterPro" id="IPR002110">
    <property type="entry name" value="Ankyrin_rpt"/>
</dbReference>
<keyword evidence="11" id="KW-1185">Reference proteome</keyword>
<evidence type="ECO:0000313" key="11">
    <source>
        <dbReference type="Proteomes" id="UP000694395"/>
    </source>
</evidence>
<dbReference type="PANTHER" id="PTHR24179">
    <property type="entry name" value="PROTEIN PHOSPHATASE 1 REGULATORY SUBUNIT 12"/>
    <property type="match status" value="1"/>
</dbReference>
<evidence type="ECO:0000313" key="10">
    <source>
        <dbReference type="Ensembl" id="ENSOMYP00000014002.2"/>
    </source>
</evidence>
<accession>A0A8C7VBD6</accession>
<feature type="compositionally biased region" description="Low complexity" evidence="8">
    <location>
        <begin position="711"/>
        <end position="729"/>
    </location>
</feature>
<feature type="compositionally biased region" description="Polar residues" evidence="8">
    <location>
        <begin position="583"/>
        <end position="649"/>
    </location>
</feature>
<evidence type="ECO:0000259" key="9">
    <source>
        <dbReference type="Pfam" id="PF15898"/>
    </source>
</evidence>
<comment type="subcellular location">
    <subcellularLocation>
        <location evidence="1 5">Cytoplasm</location>
    </subcellularLocation>
</comment>
<dbReference type="GO" id="GO:0019901">
    <property type="term" value="F:protein kinase binding"/>
    <property type="evidence" value="ECO:0007669"/>
    <property type="project" value="InterPro"/>
</dbReference>
<feature type="compositionally biased region" description="Basic and acidic residues" evidence="8">
    <location>
        <begin position="730"/>
        <end position="739"/>
    </location>
</feature>
<feature type="compositionally biased region" description="Basic and acidic residues" evidence="8">
    <location>
        <begin position="522"/>
        <end position="534"/>
    </location>
</feature>
<dbReference type="PIRSF" id="PIRSF038141">
    <property type="entry name" value="PP1_12ABC_vert"/>
    <property type="match status" value="1"/>
</dbReference>
<evidence type="ECO:0000256" key="3">
    <source>
        <dbReference type="ARBA" id="ARBA00022737"/>
    </source>
</evidence>
<evidence type="ECO:0000256" key="6">
    <source>
        <dbReference type="PROSITE-ProRule" id="PRU00023"/>
    </source>
</evidence>
<dbReference type="PROSITE" id="PS50297">
    <property type="entry name" value="ANK_REP_REGION"/>
    <property type="match status" value="4"/>
</dbReference>
<dbReference type="AlphaFoldDB" id="A0A8C7VBD6"/>
<feature type="compositionally biased region" description="Low complexity" evidence="8">
    <location>
        <begin position="662"/>
        <end position="681"/>
    </location>
</feature>
<feature type="compositionally biased region" description="Basic and acidic residues" evidence="8">
    <location>
        <begin position="452"/>
        <end position="472"/>
    </location>
</feature>
<feature type="compositionally biased region" description="Acidic residues" evidence="8">
    <location>
        <begin position="405"/>
        <end position="417"/>
    </location>
</feature>
<dbReference type="GO" id="GO:0031672">
    <property type="term" value="C:A band"/>
    <property type="evidence" value="ECO:0007669"/>
    <property type="project" value="TreeGrafter"/>
</dbReference>
<dbReference type="SMART" id="SM00248">
    <property type="entry name" value="ANK"/>
    <property type="match status" value="6"/>
</dbReference>
<dbReference type="Gene3D" id="6.10.250.1820">
    <property type="match status" value="1"/>
</dbReference>
<feature type="coiled-coil region" evidence="7">
    <location>
        <begin position="900"/>
        <end position="981"/>
    </location>
</feature>
<reference evidence="10" key="1">
    <citation type="submission" date="2020-07" db="EMBL/GenBank/DDBJ databases">
        <title>A long reads based de novo assembly of the rainbow trout Arlee double haploid line genome.</title>
        <authorList>
            <person name="Gao G."/>
            <person name="Palti Y."/>
        </authorList>
    </citation>
    <scope>NUCLEOTIDE SEQUENCE [LARGE SCALE GENOMIC DNA]</scope>
</reference>
<dbReference type="PRINTS" id="PR01415">
    <property type="entry name" value="ANKYRIN"/>
</dbReference>
<dbReference type="GO" id="GO:0019208">
    <property type="term" value="F:phosphatase regulator activity"/>
    <property type="evidence" value="ECO:0007669"/>
    <property type="project" value="UniProtKB-UniRule"/>
</dbReference>
<feature type="compositionally biased region" description="Low complexity" evidence="8">
    <location>
        <begin position="510"/>
        <end position="521"/>
    </location>
</feature>
<dbReference type="GO" id="GO:0030018">
    <property type="term" value="C:Z disc"/>
    <property type="evidence" value="ECO:0007669"/>
    <property type="project" value="TreeGrafter"/>
</dbReference>
<feature type="repeat" description="ANK" evidence="6">
    <location>
        <begin position="118"/>
        <end position="150"/>
    </location>
</feature>
<dbReference type="Ensembl" id="ENSOMYT00000015497.2">
    <property type="protein sequence ID" value="ENSOMYP00000014002.2"/>
    <property type="gene ID" value="ENSOMYG00000006902.2"/>
</dbReference>
<evidence type="ECO:0000256" key="4">
    <source>
        <dbReference type="ARBA" id="ARBA00023043"/>
    </source>
</evidence>
<dbReference type="InterPro" id="IPR051226">
    <property type="entry name" value="PP1_Regulatory_Subunit"/>
</dbReference>
<evidence type="ECO:0000256" key="7">
    <source>
        <dbReference type="SAM" id="Coils"/>
    </source>
</evidence>
<dbReference type="InterPro" id="IPR036770">
    <property type="entry name" value="Ankyrin_rpt-contain_sf"/>
</dbReference>
<evidence type="ECO:0000256" key="5">
    <source>
        <dbReference type="PIRNR" id="PIRNR038141"/>
    </source>
</evidence>
<dbReference type="FunFam" id="1.25.40.20:FF:000004">
    <property type="entry name" value="Phosphatase 1 regulatory subunit 12A"/>
    <property type="match status" value="1"/>
</dbReference>
<feature type="compositionally biased region" description="Polar residues" evidence="8">
    <location>
        <begin position="349"/>
        <end position="363"/>
    </location>
</feature>
<feature type="domain" description="cGMP-dependent protein kinase interacting" evidence="9">
    <location>
        <begin position="895"/>
        <end position="994"/>
    </location>
</feature>
<reference evidence="10" key="2">
    <citation type="submission" date="2025-08" db="UniProtKB">
        <authorList>
            <consortium name="Ensembl"/>
        </authorList>
    </citation>
    <scope>IDENTIFICATION</scope>
</reference>
<dbReference type="Pfam" id="PF12796">
    <property type="entry name" value="Ank_2"/>
    <property type="match status" value="2"/>
</dbReference>
<keyword evidence="2 5" id="KW-0963">Cytoplasm</keyword>
<sequence>MTLYFYGKQIQTLSQAPLPTPSALWDSGTIKYILSRRKIRSPRQEGMKMADAKQKRNEQLKRWLGSETDIEPPILKKKKAKVKFDDGAVFLAACSSGDTEEVLRMIDRGADINYANVDGLTALHQACIDDNVDMVTFLVEHGAAINQPDNEGWIPLHAAASCGYMDIAEYLIGQGASVGVVNSEGETPLDIAEEEAMEELLKNEINRQGVDIEAARKEEERIMLRDARQWLNSGTINDVRHAKSGGTALHVAAAKGYAEVLKLLIQAGYDVNIKDFDGWTPLHAASHWGKEEACKILVENLCDMDLINKVGQTSFDVADEDVLGYLEELQKKQNLLNSEKKDVKKSPLIETTTTGDNNQNLKSIKSKETLLLEPEKPALRIETLEPEKVDEEEEGKKDQESSCSSEEEEEEDSESETEAGTYNNLNGRRGLSKPDFNLSHYPRQVSPAGKVSPKEVSPKDKQEDDKTKKSDESPASWRLGLRKTGSYGALAEITATKEAQKEKDTAGVMRSASSPRLSSSLDNKDKEKEKDKGTRLAYVAPTIPRRLASTSDIDEKENRDSAASLVRSGSYTRRRWDDELKNSEGSASTNRTTPSYQRSTSHTLTLGRSGSTRDVPAKSSSASSLDPITCNTKPWQSPASHYQSYSIYRSGSFGRRHEDLGSTTSSSTSTTTTTSSVTSPTSHRDRSLYWAEESAEREKEREKESAAVIPTINTASTTTTSTTGTIIGSDGRERRRSDTRTYGVTLTDLQEAEKTIGRSRPIRTRDEEKEEKEKQDKEKQEEKKETGETKEDDYRSRYRSFEEVCDGFLVIYNALLSIWKYNMSLLLTCKLTITFEILFCCCHTVTVELSINAFILFRNESSTSSSDRYDHLGSRGYGEGRRSFSSRLDRDDSTDYKKLYEQILAENEKLKSQLRDTDLQLNDLKLQLEKATQRQERFADRSQLEMEKRERRALERKISDMEEELKTLPDLKADNQRLKDENGALIRVISKLSK</sequence>
<dbReference type="InterPro" id="IPR017401">
    <property type="entry name" value="MYPT1/MYPT2/Mbs85"/>
</dbReference>
<keyword evidence="4 6" id="KW-0040">ANK repeat</keyword>
<feature type="repeat" description="ANK" evidence="6">
    <location>
        <begin position="151"/>
        <end position="183"/>
    </location>
</feature>
<dbReference type="SUPFAM" id="SSF48403">
    <property type="entry name" value="Ankyrin repeat"/>
    <property type="match status" value="1"/>
</dbReference>
<evidence type="ECO:0000256" key="2">
    <source>
        <dbReference type="ARBA" id="ARBA00022490"/>
    </source>
</evidence>
<protein>
    <recommendedName>
        <fullName evidence="5">Protein phosphatase 1 regulatory subunit</fullName>
    </recommendedName>
</protein>
<dbReference type="PANTHER" id="PTHR24179:SF20">
    <property type="entry name" value="PROTEIN PHOSPHATASE 1 REGULATORY SUBUNIT 12A"/>
    <property type="match status" value="1"/>
</dbReference>
<dbReference type="InterPro" id="IPR031775">
    <property type="entry name" value="PRKG1_interact"/>
</dbReference>
<dbReference type="FunFam" id="1.25.40.20:FF:000876">
    <property type="entry name" value="Protein phosphatase 1 regulatory subunit 12A"/>
    <property type="match status" value="1"/>
</dbReference>
<dbReference type="Proteomes" id="UP000694395">
    <property type="component" value="Chromosome 15"/>
</dbReference>